<protein>
    <submittedName>
        <fullName evidence="3">LEA type 2 family protein</fullName>
    </submittedName>
</protein>
<feature type="domain" description="Late embryogenesis abundant protein LEA-2 subgroup" evidence="2">
    <location>
        <begin position="55"/>
        <end position="147"/>
    </location>
</feature>
<dbReference type="InterPro" id="IPR004864">
    <property type="entry name" value="LEA_2"/>
</dbReference>
<evidence type="ECO:0000313" key="3">
    <source>
        <dbReference type="EMBL" id="WKN37847.1"/>
    </source>
</evidence>
<evidence type="ECO:0000259" key="2">
    <source>
        <dbReference type="Pfam" id="PF03168"/>
    </source>
</evidence>
<feature type="signal peptide" evidence="1">
    <location>
        <begin position="1"/>
        <end position="22"/>
    </location>
</feature>
<keyword evidence="1" id="KW-0732">Signal</keyword>
<gene>
    <name evidence="3" type="ORF">K4G66_03880</name>
</gene>
<evidence type="ECO:0000256" key="1">
    <source>
        <dbReference type="SAM" id="SignalP"/>
    </source>
</evidence>
<organism evidence="3">
    <name type="scientific">Roseihalotalea indica</name>
    <dbReference type="NCBI Taxonomy" id="2867963"/>
    <lineage>
        <taxon>Bacteria</taxon>
        <taxon>Pseudomonadati</taxon>
        <taxon>Bacteroidota</taxon>
        <taxon>Cytophagia</taxon>
        <taxon>Cytophagales</taxon>
        <taxon>Catalimonadaceae</taxon>
        <taxon>Roseihalotalea</taxon>
    </lineage>
</organism>
<feature type="chain" id="PRO_5041400137" evidence="1">
    <location>
        <begin position="23"/>
        <end position="155"/>
    </location>
</feature>
<reference evidence="3" key="2">
    <citation type="journal article" date="2024" name="Antonie Van Leeuwenhoek">
        <title>Roseihalotalea indica gen. nov., sp. nov., a halophilic Bacteroidetes from mesopelagic Southwest Indian Ocean with higher carbohydrate metabolic potential.</title>
        <authorList>
            <person name="Chen B."/>
            <person name="Zhang M."/>
            <person name="Lin D."/>
            <person name="Ye J."/>
            <person name="Tang K."/>
        </authorList>
    </citation>
    <scope>NUCLEOTIDE SEQUENCE</scope>
    <source>
        <strain evidence="3">TK19036</strain>
    </source>
</reference>
<name>A0AA49GNY4_9BACT</name>
<accession>A0AA49GNY4</accession>
<dbReference type="Gene3D" id="2.60.40.1820">
    <property type="match status" value="1"/>
</dbReference>
<sequence>MNRLWTRWIWILGVWAMAVACKAPEAPDFQGVRNMKVDVQGLSGARINGDAVFFNPNDRKITLKNVDVEISVEGKKVKDIAREFDITAEPNSEVTVPIDVTLTLQDLNMNLLSTAMSMLNGEEKKIRYKGKARVKMYGFSFNVPFDYEDDVTISL</sequence>
<dbReference type="AlphaFoldDB" id="A0AA49GNY4"/>
<dbReference type="PROSITE" id="PS51257">
    <property type="entry name" value="PROKAR_LIPOPROTEIN"/>
    <property type="match status" value="1"/>
</dbReference>
<reference evidence="3" key="1">
    <citation type="journal article" date="2023" name="Comput. Struct. Biotechnol. J.">
        <title>Discovery of a novel marine Bacteroidetes with a rich repertoire of carbohydrate-active enzymes.</title>
        <authorList>
            <person name="Chen B."/>
            <person name="Liu G."/>
            <person name="Chen Q."/>
            <person name="Wang H."/>
            <person name="Liu L."/>
            <person name="Tang K."/>
        </authorList>
    </citation>
    <scope>NUCLEOTIDE SEQUENCE</scope>
    <source>
        <strain evidence="3">TK19036</strain>
    </source>
</reference>
<dbReference type="EMBL" id="CP120682">
    <property type="protein sequence ID" value="WKN37847.1"/>
    <property type="molecule type" value="Genomic_DNA"/>
</dbReference>
<dbReference type="Pfam" id="PF03168">
    <property type="entry name" value="LEA_2"/>
    <property type="match status" value="1"/>
</dbReference>
<dbReference type="SUPFAM" id="SSF117070">
    <property type="entry name" value="LEA14-like"/>
    <property type="match status" value="1"/>
</dbReference>
<proteinExistence type="predicted"/>